<name>A0AAD2JHG4_9STRA</name>
<evidence type="ECO:0000313" key="2">
    <source>
        <dbReference type="Proteomes" id="UP001295423"/>
    </source>
</evidence>
<dbReference type="Proteomes" id="UP001295423">
    <property type="component" value="Unassembled WGS sequence"/>
</dbReference>
<dbReference type="AlphaFoldDB" id="A0AAD2JHG4"/>
<protein>
    <submittedName>
        <fullName evidence="1">Uncharacterized protein</fullName>
    </submittedName>
</protein>
<gene>
    <name evidence="1" type="ORF">CYCCA115_LOCUS12587</name>
</gene>
<keyword evidence="2" id="KW-1185">Reference proteome</keyword>
<evidence type="ECO:0000313" key="1">
    <source>
        <dbReference type="EMBL" id="CAJ1950443.1"/>
    </source>
</evidence>
<reference evidence="1" key="1">
    <citation type="submission" date="2023-08" db="EMBL/GenBank/DDBJ databases">
        <authorList>
            <person name="Audoor S."/>
            <person name="Bilcke G."/>
        </authorList>
    </citation>
    <scope>NUCLEOTIDE SEQUENCE</scope>
</reference>
<accession>A0AAD2JHG4</accession>
<sequence>MYAIDELTSIKLTHEVTVPDFISNWKSITTRLRKSNQSLATSRELLRVFLLKAIVSDTYSDMRRYIVKYPLASIDKYLEQLRSHSKTQALIDKDPPVLNDGAVVACRGAPDKGYKKITNSGANQFLAGYVWRRIGITGRHITLTGPIAGQDIGTVLPVSSVAAKIIDAHGNTYCGKAHEVLHDTNLHQHESLLPPAQACAAGNAVDDCPSDALTPRGDYGTQCCVISGHTLPLFFDGFKCYHRVKAITDKEMRTLPEIVFTSDEEYEPSAHSKS</sequence>
<organism evidence="1 2">
    <name type="scientific">Cylindrotheca closterium</name>
    <dbReference type="NCBI Taxonomy" id="2856"/>
    <lineage>
        <taxon>Eukaryota</taxon>
        <taxon>Sar</taxon>
        <taxon>Stramenopiles</taxon>
        <taxon>Ochrophyta</taxon>
        <taxon>Bacillariophyta</taxon>
        <taxon>Bacillariophyceae</taxon>
        <taxon>Bacillariophycidae</taxon>
        <taxon>Bacillariales</taxon>
        <taxon>Bacillariaceae</taxon>
        <taxon>Cylindrotheca</taxon>
    </lineage>
</organism>
<proteinExistence type="predicted"/>
<dbReference type="EMBL" id="CAKOGP040001768">
    <property type="protein sequence ID" value="CAJ1950443.1"/>
    <property type="molecule type" value="Genomic_DNA"/>
</dbReference>
<comment type="caution">
    <text evidence="1">The sequence shown here is derived from an EMBL/GenBank/DDBJ whole genome shotgun (WGS) entry which is preliminary data.</text>
</comment>